<proteinExistence type="predicted"/>
<accession>F7AZJ4</accession>
<dbReference type="InParanoid" id="F7AZJ4"/>
<reference evidence="1" key="2">
    <citation type="submission" date="2025-08" db="UniProtKB">
        <authorList>
            <consortium name="Ensembl"/>
        </authorList>
    </citation>
    <scope>IDENTIFICATION</scope>
</reference>
<evidence type="ECO:0000313" key="2">
    <source>
        <dbReference type="Proteomes" id="UP000008144"/>
    </source>
</evidence>
<evidence type="ECO:0000313" key="1">
    <source>
        <dbReference type="Ensembl" id="ENSCINP00000026007.2"/>
    </source>
</evidence>
<organism evidence="1 2">
    <name type="scientific">Ciona intestinalis</name>
    <name type="common">Transparent sea squirt</name>
    <name type="synonym">Ascidia intestinalis</name>
    <dbReference type="NCBI Taxonomy" id="7719"/>
    <lineage>
        <taxon>Eukaryota</taxon>
        <taxon>Metazoa</taxon>
        <taxon>Chordata</taxon>
        <taxon>Tunicata</taxon>
        <taxon>Ascidiacea</taxon>
        <taxon>Phlebobranchia</taxon>
        <taxon>Cionidae</taxon>
        <taxon>Ciona</taxon>
    </lineage>
</organism>
<dbReference type="HOGENOM" id="CLU_2548726_0_0_1"/>
<name>F7AZJ4_CIOIN</name>
<dbReference type="AlphaFoldDB" id="F7AZJ4"/>
<keyword evidence="2" id="KW-1185">Reference proteome</keyword>
<dbReference type="Proteomes" id="UP000008144">
    <property type="component" value="Unassembled WGS sequence"/>
</dbReference>
<dbReference type="Ensembl" id="ENSCINT00000026253.2">
    <property type="protein sequence ID" value="ENSCINP00000026007.2"/>
    <property type="gene ID" value="ENSCING00000014360.2"/>
</dbReference>
<protein>
    <submittedName>
        <fullName evidence="1">Uncharacterized protein</fullName>
    </submittedName>
</protein>
<reference evidence="2" key="1">
    <citation type="journal article" date="2002" name="Science">
        <title>The draft genome of Ciona intestinalis: insights into chordate and vertebrate origins.</title>
        <authorList>
            <person name="Dehal P."/>
            <person name="Satou Y."/>
            <person name="Campbell R.K."/>
            <person name="Chapman J."/>
            <person name="Degnan B."/>
            <person name="De Tomaso A."/>
            <person name="Davidson B."/>
            <person name="Di Gregorio A."/>
            <person name="Gelpke M."/>
            <person name="Goodstein D.M."/>
            <person name="Harafuji N."/>
            <person name="Hastings K.E."/>
            <person name="Ho I."/>
            <person name="Hotta K."/>
            <person name="Huang W."/>
            <person name="Kawashima T."/>
            <person name="Lemaire P."/>
            <person name="Martinez D."/>
            <person name="Meinertzhagen I.A."/>
            <person name="Necula S."/>
            <person name="Nonaka M."/>
            <person name="Putnam N."/>
            <person name="Rash S."/>
            <person name="Saiga H."/>
            <person name="Satake M."/>
            <person name="Terry A."/>
            <person name="Yamada L."/>
            <person name="Wang H.G."/>
            <person name="Awazu S."/>
            <person name="Azumi K."/>
            <person name="Boore J."/>
            <person name="Branno M."/>
            <person name="Chin-Bow S."/>
            <person name="DeSantis R."/>
            <person name="Doyle S."/>
            <person name="Francino P."/>
            <person name="Keys D.N."/>
            <person name="Haga S."/>
            <person name="Hayashi H."/>
            <person name="Hino K."/>
            <person name="Imai K.S."/>
            <person name="Inaba K."/>
            <person name="Kano S."/>
            <person name="Kobayashi K."/>
            <person name="Kobayashi M."/>
            <person name="Lee B.I."/>
            <person name="Makabe K.W."/>
            <person name="Manohar C."/>
            <person name="Matassi G."/>
            <person name="Medina M."/>
            <person name="Mochizuki Y."/>
            <person name="Mount S."/>
            <person name="Morishita T."/>
            <person name="Miura S."/>
            <person name="Nakayama A."/>
            <person name="Nishizaka S."/>
            <person name="Nomoto H."/>
            <person name="Ohta F."/>
            <person name="Oishi K."/>
            <person name="Rigoutsos I."/>
            <person name="Sano M."/>
            <person name="Sasaki A."/>
            <person name="Sasakura Y."/>
            <person name="Shoguchi E."/>
            <person name="Shin-i T."/>
            <person name="Spagnuolo A."/>
            <person name="Stainier D."/>
            <person name="Suzuki M.M."/>
            <person name="Tassy O."/>
            <person name="Takatori N."/>
            <person name="Tokuoka M."/>
            <person name="Yagi K."/>
            <person name="Yoshizaki F."/>
            <person name="Wada S."/>
            <person name="Zhang C."/>
            <person name="Hyatt P.D."/>
            <person name="Larimer F."/>
            <person name="Detter C."/>
            <person name="Doggett N."/>
            <person name="Glavina T."/>
            <person name="Hawkins T."/>
            <person name="Richardson P."/>
            <person name="Lucas S."/>
            <person name="Kohara Y."/>
            <person name="Levine M."/>
            <person name="Satoh N."/>
            <person name="Rokhsar D.S."/>
        </authorList>
    </citation>
    <scope>NUCLEOTIDE SEQUENCE [LARGE SCALE GENOMIC DNA]</scope>
</reference>
<sequence length="83" mass="9379">QSKNITYISHIRVEGIFWTNCFSHEIIALEKKHSIDTPKIKDVTVMPVAVAHVAPCCCPQLGHFFTQQLCFCLIKINIGIPNK</sequence>
<reference evidence="1" key="3">
    <citation type="submission" date="2025-09" db="UniProtKB">
        <authorList>
            <consortium name="Ensembl"/>
        </authorList>
    </citation>
    <scope>IDENTIFICATION</scope>
</reference>